<keyword evidence="4" id="KW-1185">Reference proteome</keyword>
<dbReference type="InterPro" id="IPR021625">
    <property type="entry name" value="PI31_Prot_N"/>
</dbReference>
<dbReference type="Pfam" id="PF12937">
    <property type="entry name" value="F-box-like"/>
    <property type="match status" value="1"/>
</dbReference>
<dbReference type="Proteomes" id="UP000230750">
    <property type="component" value="Unassembled WGS sequence"/>
</dbReference>
<comment type="caution">
    <text evidence="3">The sequence shown here is derived from an EMBL/GenBank/DDBJ whole genome shotgun (WGS) entry which is preliminary data.</text>
</comment>
<dbReference type="PANTHER" id="PTHR15537">
    <property type="entry name" value="F-BOX ONLY PROTEIN 7"/>
    <property type="match status" value="1"/>
</dbReference>
<dbReference type="PROSITE" id="PS50181">
    <property type="entry name" value="FBOX"/>
    <property type="match status" value="1"/>
</dbReference>
<dbReference type="AlphaFoldDB" id="A0A2G8KZX7"/>
<feature type="region of interest" description="Disordered" evidence="1">
    <location>
        <begin position="438"/>
        <end position="465"/>
    </location>
</feature>
<evidence type="ECO:0000313" key="4">
    <source>
        <dbReference type="Proteomes" id="UP000230750"/>
    </source>
</evidence>
<name>A0A2G8KZX7_STIJA</name>
<feature type="compositionally biased region" description="Low complexity" evidence="1">
    <location>
        <begin position="497"/>
        <end position="507"/>
    </location>
</feature>
<dbReference type="SMART" id="SM00256">
    <property type="entry name" value="FBOX"/>
    <property type="match status" value="1"/>
</dbReference>
<dbReference type="InterPro" id="IPR001810">
    <property type="entry name" value="F-box_dom"/>
</dbReference>
<sequence length="507" mass="56517">MDLANWEIQGIPVESFDLSLNGRDIIPLEDINNVSDLGLVSGDLLKVITNQTDATDSNSDANLDVSLSDSSRVQRREAVQENEAAALTDSGTSGSTLVSLNQTSHGSLASTEMICDTSGNVSVNDEDGNAEGGSSHEADSLRTEPMVVRDCFEDKLPHRLRQVWDSNKPQGVTEALSLVLHVMMLETGFLTHTDAKVASSSCHDQKSQINIPVTWNQFGCCRFSYVHQLYEQAQVCHLACVPLGSLLTITGLISHEKSSSFSVQLKPSEYIKKMKDGFSLSNTAKLSRLFKDSVAYLMTRQLRENSGVFPHSGILTLPMEIQIQILSYLDLRSLLNVSETCQSLLGLSQDDTLWRCLCLRDLRVKFSTVTNFHLWKAVYKKQYKADKDRKRAEEEWRRESMERYRHPHFTPYYYPGQYPGANFPGYRGGDYDLYPFGNPFQPHGPPQRNPLGQPSHMQPRHDPIFPDPDLDPMAGPGRGLRDTAFGLGGRHGGNGGRFSSSGRFTFM</sequence>
<dbReference type="InterPro" id="IPR047118">
    <property type="entry name" value="Fbxo7"/>
</dbReference>
<proteinExistence type="predicted"/>
<evidence type="ECO:0000313" key="3">
    <source>
        <dbReference type="EMBL" id="PIK53583.1"/>
    </source>
</evidence>
<dbReference type="Gene3D" id="3.40.1000.30">
    <property type="match status" value="1"/>
</dbReference>
<dbReference type="SUPFAM" id="SSF81383">
    <property type="entry name" value="F-box domain"/>
    <property type="match status" value="1"/>
</dbReference>
<dbReference type="Pfam" id="PF11566">
    <property type="entry name" value="PI31_Prot_N"/>
    <property type="match status" value="1"/>
</dbReference>
<feature type="domain" description="F-box" evidence="2">
    <location>
        <begin position="311"/>
        <end position="357"/>
    </location>
</feature>
<organism evidence="3 4">
    <name type="scientific">Stichopus japonicus</name>
    <name type="common">Sea cucumber</name>
    <dbReference type="NCBI Taxonomy" id="307972"/>
    <lineage>
        <taxon>Eukaryota</taxon>
        <taxon>Metazoa</taxon>
        <taxon>Echinodermata</taxon>
        <taxon>Eleutherozoa</taxon>
        <taxon>Echinozoa</taxon>
        <taxon>Holothuroidea</taxon>
        <taxon>Aspidochirotacea</taxon>
        <taxon>Aspidochirotida</taxon>
        <taxon>Stichopodidae</taxon>
        <taxon>Apostichopus</taxon>
    </lineage>
</organism>
<dbReference type="EMBL" id="MRZV01000280">
    <property type="protein sequence ID" value="PIK53583.1"/>
    <property type="molecule type" value="Genomic_DNA"/>
</dbReference>
<evidence type="ECO:0000256" key="1">
    <source>
        <dbReference type="SAM" id="MobiDB-lite"/>
    </source>
</evidence>
<dbReference type="OrthoDB" id="101791at2759"/>
<dbReference type="GO" id="GO:1903599">
    <property type="term" value="P:positive regulation of autophagy of mitochondrion"/>
    <property type="evidence" value="ECO:0007669"/>
    <property type="project" value="TreeGrafter"/>
</dbReference>
<dbReference type="Gene3D" id="1.20.1280.50">
    <property type="match status" value="1"/>
</dbReference>
<reference evidence="3 4" key="1">
    <citation type="journal article" date="2017" name="PLoS Biol.">
        <title>The sea cucumber genome provides insights into morphological evolution and visceral regeneration.</title>
        <authorList>
            <person name="Zhang X."/>
            <person name="Sun L."/>
            <person name="Yuan J."/>
            <person name="Sun Y."/>
            <person name="Gao Y."/>
            <person name="Zhang L."/>
            <person name="Li S."/>
            <person name="Dai H."/>
            <person name="Hamel J.F."/>
            <person name="Liu C."/>
            <person name="Yu Y."/>
            <person name="Liu S."/>
            <person name="Lin W."/>
            <person name="Guo K."/>
            <person name="Jin S."/>
            <person name="Xu P."/>
            <person name="Storey K.B."/>
            <person name="Huan P."/>
            <person name="Zhang T."/>
            <person name="Zhou Y."/>
            <person name="Zhang J."/>
            <person name="Lin C."/>
            <person name="Li X."/>
            <person name="Xing L."/>
            <person name="Huo D."/>
            <person name="Sun M."/>
            <person name="Wang L."/>
            <person name="Mercier A."/>
            <person name="Li F."/>
            <person name="Yang H."/>
            <person name="Xiang J."/>
        </authorList>
    </citation>
    <scope>NUCLEOTIDE SEQUENCE [LARGE SCALE GENOMIC DNA]</scope>
    <source>
        <strain evidence="3">Shaxun</strain>
        <tissue evidence="3">Muscle</tissue>
    </source>
</reference>
<dbReference type="STRING" id="307972.A0A2G8KZX7"/>
<feature type="region of interest" description="Disordered" evidence="1">
    <location>
        <begin position="486"/>
        <end position="507"/>
    </location>
</feature>
<dbReference type="GO" id="GO:0019901">
    <property type="term" value="F:protein kinase binding"/>
    <property type="evidence" value="ECO:0007669"/>
    <property type="project" value="InterPro"/>
</dbReference>
<dbReference type="InterPro" id="IPR036047">
    <property type="entry name" value="F-box-like_dom_sf"/>
</dbReference>
<accession>A0A2G8KZX7</accession>
<protein>
    <submittedName>
        <fullName evidence="3">Putative F-box only protein 7</fullName>
    </submittedName>
</protein>
<evidence type="ECO:0000259" key="2">
    <source>
        <dbReference type="PROSITE" id="PS50181"/>
    </source>
</evidence>
<feature type="compositionally biased region" description="Gly residues" evidence="1">
    <location>
        <begin position="486"/>
        <end position="496"/>
    </location>
</feature>
<gene>
    <name evidence="3" type="ORF">BSL78_09501</name>
</gene>
<feature type="region of interest" description="Disordered" evidence="1">
    <location>
        <begin position="118"/>
        <end position="140"/>
    </location>
</feature>
<dbReference type="CDD" id="cd22087">
    <property type="entry name" value="F-box_FBXO7"/>
    <property type="match status" value="1"/>
</dbReference>
<dbReference type="PANTHER" id="PTHR15537:SF2">
    <property type="entry name" value="F-BOX ONLY PROTEIN 7"/>
    <property type="match status" value="1"/>
</dbReference>